<evidence type="ECO:0000313" key="7">
    <source>
        <dbReference type="EMBL" id="SCF24665.1"/>
    </source>
</evidence>
<keyword evidence="4 6" id="KW-1133">Transmembrane helix</keyword>
<proteinExistence type="predicted"/>
<dbReference type="Pfam" id="PF02653">
    <property type="entry name" value="BPD_transp_2"/>
    <property type="match status" value="1"/>
</dbReference>
<keyword evidence="2" id="KW-1003">Cell membrane</keyword>
<evidence type="ECO:0000256" key="5">
    <source>
        <dbReference type="ARBA" id="ARBA00023136"/>
    </source>
</evidence>
<evidence type="ECO:0000256" key="6">
    <source>
        <dbReference type="SAM" id="Phobius"/>
    </source>
</evidence>
<dbReference type="GO" id="GO:0015658">
    <property type="term" value="F:branched-chain amino acid transmembrane transporter activity"/>
    <property type="evidence" value="ECO:0007669"/>
    <property type="project" value="InterPro"/>
</dbReference>
<evidence type="ECO:0000256" key="2">
    <source>
        <dbReference type="ARBA" id="ARBA00022475"/>
    </source>
</evidence>
<dbReference type="PANTHER" id="PTHR30482:SF5">
    <property type="entry name" value="ABC TRANSPORTER PERMEASE PROTEIN"/>
    <property type="match status" value="1"/>
</dbReference>
<keyword evidence="8" id="KW-1185">Reference proteome</keyword>
<sequence>MSEPTRRRLPGRGQVLTLGLLAVAVATPFYVGPFWLQVGLTAMAYAVAAIGLAIQVGIAGQLSLAHAVFMGSGAYLYAFLAGTSTGQVTGLGWPTWLAAPGAILLTALLGAVCSPISARLRGLYLGVASLGLVFIASHVMQRFGALTGGPGGREVPPLRLGPLDFSDDTTWVIANVPFQQAEKLWMLGLAVLAGAYLVARRVAAGRGGLALHMMRDNEIAAAAMGISVWRHKAAAFVIAAVYGATGGVLLALLTGWVVPESFGFDASVNLLIMVVIGGLGSIRGAIPGAIFVSALPLLIARQAQSIPLISGTGDSILGPGTLSTFLYAGLFIVTIMFASGGLDRLVALAVGGPRPPRRIAGGLPGRYAQKG</sequence>
<protein>
    <submittedName>
        <fullName evidence="7">Amino acid/amide ABC transporter membrane protein 2, HAAT family</fullName>
    </submittedName>
</protein>
<feature type="transmembrane region" description="Helical" evidence="6">
    <location>
        <begin position="233"/>
        <end position="258"/>
    </location>
</feature>
<keyword evidence="3 6" id="KW-0812">Transmembrane</keyword>
<reference evidence="8" key="1">
    <citation type="submission" date="2016-06" db="EMBL/GenBank/DDBJ databases">
        <authorList>
            <person name="Varghese N."/>
            <person name="Submissions Spin"/>
        </authorList>
    </citation>
    <scope>NUCLEOTIDE SEQUENCE [LARGE SCALE GENOMIC DNA]</scope>
    <source>
        <strain evidence="8">DSM 43909</strain>
    </source>
</reference>
<organism evidence="7 8">
    <name type="scientific">Micromonospora viridifaciens</name>
    <dbReference type="NCBI Taxonomy" id="1881"/>
    <lineage>
        <taxon>Bacteria</taxon>
        <taxon>Bacillati</taxon>
        <taxon>Actinomycetota</taxon>
        <taxon>Actinomycetes</taxon>
        <taxon>Micromonosporales</taxon>
        <taxon>Micromonosporaceae</taxon>
        <taxon>Micromonospora</taxon>
    </lineage>
</organism>
<feature type="transmembrane region" description="Helical" evidence="6">
    <location>
        <begin position="96"/>
        <end position="116"/>
    </location>
</feature>
<dbReference type="InterPro" id="IPR043428">
    <property type="entry name" value="LivM-like"/>
</dbReference>
<feature type="transmembrane region" description="Helical" evidence="6">
    <location>
        <begin position="42"/>
        <end position="60"/>
    </location>
</feature>
<dbReference type="GO" id="GO:0005886">
    <property type="term" value="C:plasma membrane"/>
    <property type="evidence" value="ECO:0007669"/>
    <property type="project" value="UniProtKB-SubCell"/>
</dbReference>
<keyword evidence="5 6" id="KW-0472">Membrane</keyword>
<feature type="transmembrane region" description="Helical" evidence="6">
    <location>
        <begin position="123"/>
        <end position="140"/>
    </location>
</feature>
<dbReference type="InterPro" id="IPR001851">
    <property type="entry name" value="ABC_transp_permease"/>
</dbReference>
<name>A0A1C4YV99_MICVI</name>
<dbReference type="PANTHER" id="PTHR30482">
    <property type="entry name" value="HIGH-AFFINITY BRANCHED-CHAIN AMINO ACID TRANSPORT SYSTEM PERMEASE"/>
    <property type="match status" value="1"/>
</dbReference>
<dbReference type="AlphaFoldDB" id="A0A1C4YV99"/>
<dbReference type="OrthoDB" id="9814461at2"/>
<dbReference type="CDD" id="cd06581">
    <property type="entry name" value="TM_PBP1_LivM_like"/>
    <property type="match status" value="1"/>
</dbReference>
<feature type="transmembrane region" description="Helical" evidence="6">
    <location>
        <begin position="67"/>
        <end position="84"/>
    </location>
</feature>
<gene>
    <name evidence="7" type="ORF">GA0074695_4747</name>
</gene>
<evidence type="ECO:0000256" key="3">
    <source>
        <dbReference type="ARBA" id="ARBA00022692"/>
    </source>
</evidence>
<dbReference type="RefSeq" id="WP_089008197.1">
    <property type="nucleotide sequence ID" value="NZ_LT607411.1"/>
</dbReference>
<dbReference type="EMBL" id="LT607411">
    <property type="protein sequence ID" value="SCF24665.1"/>
    <property type="molecule type" value="Genomic_DNA"/>
</dbReference>
<feature type="transmembrane region" description="Helical" evidence="6">
    <location>
        <begin position="316"/>
        <end position="338"/>
    </location>
</feature>
<dbReference type="Proteomes" id="UP000198242">
    <property type="component" value="Chromosome I"/>
</dbReference>
<feature type="transmembrane region" description="Helical" evidence="6">
    <location>
        <begin position="184"/>
        <end position="203"/>
    </location>
</feature>
<evidence type="ECO:0000256" key="4">
    <source>
        <dbReference type="ARBA" id="ARBA00022989"/>
    </source>
</evidence>
<comment type="subcellular location">
    <subcellularLocation>
        <location evidence="1">Cell membrane</location>
        <topology evidence="1">Multi-pass membrane protein</topology>
    </subcellularLocation>
</comment>
<evidence type="ECO:0000256" key="1">
    <source>
        <dbReference type="ARBA" id="ARBA00004651"/>
    </source>
</evidence>
<feature type="transmembrane region" description="Helical" evidence="6">
    <location>
        <begin position="15"/>
        <end position="36"/>
    </location>
</feature>
<evidence type="ECO:0000313" key="8">
    <source>
        <dbReference type="Proteomes" id="UP000198242"/>
    </source>
</evidence>
<feature type="transmembrane region" description="Helical" evidence="6">
    <location>
        <begin position="270"/>
        <end position="295"/>
    </location>
</feature>
<accession>A0A1C4YV99</accession>